<dbReference type="OrthoDB" id="1750577at2"/>
<sequence>MTGDYPLLKNKMPKTIKKVWYKANILSVLIMLVIGVISVAVLFYLGWWRQLWLWPAVIYFGMVAVVGIVTAVLVPYRYAFHRYEVTSDDLAFQEGYFFRSTTYVPINRIQHVETEQGPFLRKEDLMELVVNTAATRHKISGLTVSDAVKLRQQIIDLVKVTKEDV</sequence>
<evidence type="ECO:0000256" key="1">
    <source>
        <dbReference type="SAM" id="Phobius"/>
    </source>
</evidence>
<keyword evidence="1" id="KW-0472">Membrane</keyword>
<gene>
    <name evidence="3" type="ORF">CBF37_05960</name>
</gene>
<dbReference type="Pfam" id="PF03703">
    <property type="entry name" value="bPH_2"/>
    <property type="match status" value="1"/>
</dbReference>
<dbReference type="PANTHER" id="PTHR34473:SF2">
    <property type="entry name" value="UPF0699 TRANSMEMBRANE PROTEIN YDBT"/>
    <property type="match status" value="1"/>
</dbReference>
<evidence type="ECO:0000313" key="3">
    <source>
        <dbReference type="EMBL" id="RST98914.1"/>
    </source>
</evidence>
<feature type="transmembrane region" description="Helical" evidence="1">
    <location>
        <begin position="21"/>
        <end position="45"/>
    </location>
</feature>
<proteinExistence type="predicted"/>
<dbReference type="Proteomes" id="UP000287857">
    <property type="component" value="Unassembled WGS sequence"/>
</dbReference>
<feature type="domain" description="YdbS-like PH" evidence="2">
    <location>
        <begin position="78"/>
        <end position="154"/>
    </location>
</feature>
<dbReference type="EMBL" id="NGJS01000007">
    <property type="protein sequence ID" value="RST98914.1"/>
    <property type="molecule type" value="Genomic_DNA"/>
</dbReference>
<keyword evidence="1" id="KW-0812">Transmembrane</keyword>
<accession>A0A429ZY87</accession>
<comment type="caution">
    <text evidence="3">The sequence shown here is derived from an EMBL/GenBank/DDBJ whole genome shotgun (WGS) entry which is preliminary data.</text>
</comment>
<reference evidence="3 4" key="1">
    <citation type="submission" date="2017-05" db="EMBL/GenBank/DDBJ databases">
        <title>Vagococcus spp. assemblies.</title>
        <authorList>
            <person name="Gulvik C.A."/>
        </authorList>
    </citation>
    <scope>NUCLEOTIDE SEQUENCE [LARGE SCALE GENOMIC DNA]</scope>
    <source>
        <strain evidence="3 4">SS1995</strain>
    </source>
</reference>
<keyword evidence="4" id="KW-1185">Reference proteome</keyword>
<organism evidence="3 4">
    <name type="scientific">Vagococcus vulneris</name>
    <dbReference type="NCBI Taxonomy" id="1977869"/>
    <lineage>
        <taxon>Bacteria</taxon>
        <taxon>Bacillati</taxon>
        <taxon>Bacillota</taxon>
        <taxon>Bacilli</taxon>
        <taxon>Lactobacillales</taxon>
        <taxon>Enterococcaceae</taxon>
        <taxon>Vagococcus</taxon>
    </lineage>
</organism>
<protein>
    <recommendedName>
        <fullName evidence="2">YdbS-like PH domain-containing protein</fullName>
    </recommendedName>
</protein>
<keyword evidence="1" id="KW-1133">Transmembrane helix</keyword>
<evidence type="ECO:0000259" key="2">
    <source>
        <dbReference type="Pfam" id="PF03703"/>
    </source>
</evidence>
<evidence type="ECO:0000313" key="4">
    <source>
        <dbReference type="Proteomes" id="UP000287857"/>
    </source>
</evidence>
<dbReference type="AlphaFoldDB" id="A0A429ZY87"/>
<dbReference type="InterPro" id="IPR005182">
    <property type="entry name" value="YdbS-like_PH"/>
</dbReference>
<dbReference type="PANTHER" id="PTHR34473">
    <property type="entry name" value="UPF0699 TRANSMEMBRANE PROTEIN YDBS"/>
    <property type="match status" value="1"/>
</dbReference>
<dbReference type="RefSeq" id="WP_125983837.1">
    <property type="nucleotide sequence ID" value="NZ_NGJS01000007.1"/>
</dbReference>
<name>A0A429ZY87_9ENTE</name>
<feature type="transmembrane region" description="Helical" evidence="1">
    <location>
        <begin position="51"/>
        <end position="74"/>
    </location>
</feature>